<dbReference type="Proteomes" id="UP001429354">
    <property type="component" value="Unassembled WGS sequence"/>
</dbReference>
<dbReference type="PANTHER" id="PTHR11527">
    <property type="entry name" value="HEAT-SHOCK PROTEIN 20 FAMILY MEMBER"/>
    <property type="match status" value="1"/>
</dbReference>
<dbReference type="SUPFAM" id="SSF49764">
    <property type="entry name" value="HSP20-like chaperones"/>
    <property type="match status" value="1"/>
</dbReference>
<reference evidence="4 5" key="1">
    <citation type="submission" date="2018-07" db="EMBL/GenBank/DDBJ databases">
        <title>Whole genome Sequencing of Pseudoxanthomonas gei KCTC 32298 (T).</title>
        <authorList>
            <person name="Kumar S."/>
            <person name="Bansal K."/>
            <person name="Kaur A."/>
            <person name="Patil P."/>
            <person name="Sharma S."/>
            <person name="Patil P.B."/>
        </authorList>
    </citation>
    <scope>NUCLEOTIDE SEQUENCE [LARGE SCALE GENOMIC DNA]</scope>
    <source>
        <strain evidence="4 5">KCTC 32298</strain>
    </source>
</reference>
<keyword evidence="5" id="KW-1185">Reference proteome</keyword>
<dbReference type="PROSITE" id="PS01031">
    <property type="entry name" value="SHSP"/>
    <property type="match status" value="1"/>
</dbReference>
<evidence type="ECO:0000313" key="4">
    <source>
        <dbReference type="EMBL" id="NDK37251.1"/>
    </source>
</evidence>
<dbReference type="Gene3D" id="2.60.40.790">
    <property type="match status" value="1"/>
</dbReference>
<comment type="caution">
    <text evidence="4">The sequence shown here is derived from an EMBL/GenBank/DDBJ whole genome shotgun (WGS) entry which is preliminary data.</text>
</comment>
<gene>
    <name evidence="4" type="ORF">DT603_00130</name>
</gene>
<comment type="similarity">
    <text evidence="1 2">Belongs to the small heat shock protein (HSP20) family.</text>
</comment>
<proteinExistence type="inferred from homology"/>
<sequence length="151" mass="16718">MHIVHHRPWPRQIARQQQINQLFERILDNDASRVASKPQWAPRVDVREEAARFVILADLPGIDPDQIEIQMDKGVLSIKGQRGTAVADAELGRHTRMERPQGSFQRDFALPDSADAEGIVASGSNGVLEISIPKKAEASPRRIQVGASSVQ</sequence>
<feature type="domain" description="SHSP" evidence="3">
    <location>
        <begin position="35"/>
        <end position="148"/>
    </location>
</feature>
<protein>
    <submittedName>
        <fullName evidence="4">Hsp20/alpha crystallin family protein</fullName>
    </submittedName>
</protein>
<dbReference type="InterPro" id="IPR031107">
    <property type="entry name" value="Small_HSP"/>
</dbReference>
<evidence type="ECO:0000256" key="1">
    <source>
        <dbReference type="PROSITE-ProRule" id="PRU00285"/>
    </source>
</evidence>
<dbReference type="Pfam" id="PF00011">
    <property type="entry name" value="HSP20"/>
    <property type="match status" value="1"/>
</dbReference>
<dbReference type="RefSeq" id="WP_162347829.1">
    <property type="nucleotide sequence ID" value="NZ_QOVG01000001.1"/>
</dbReference>
<evidence type="ECO:0000256" key="2">
    <source>
        <dbReference type="RuleBase" id="RU003616"/>
    </source>
</evidence>
<accession>A0ABX0A6W1</accession>
<organism evidence="4 5">
    <name type="scientific">Pseudoxanthomonas gei</name>
    <dbReference type="NCBI Taxonomy" id="1383030"/>
    <lineage>
        <taxon>Bacteria</taxon>
        <taxon>Pseudomonadati</taxon>
        <taxon>Pseudomonadota</taxon>
        <taxon>Gammaproteobacteria</taxon>
        <taxon>Lysobacterales</taxon>
        <taxon>Lysobacteraceae</taxon>
        <taxon>Pseudoxanthomonas</taxon>
    </lineage>
</organism>
<name>A0ABX0A6W1_9GAMM</name>
<evidence type="ECO:0000259" key="3">
    <source>
        <dbReference type="PROSITE" id="PS01031"/>
    </source>
</evidence>
<dbReference type="InterPro" id="IPR008978">
    <property type="entry name" value="HSP20-like_chaperone"/>
</dbReference>
<dbReference type="CDD" id="cd06464">
    <property type="entry name" value="ACD_sHsps-like"/>
    <property type="match status" value="1"/>
</dbReference>
<dbReference type="EMBL" id="QOVG01000001">
    <property type="protein sequence ID" value="NDK37251.1"/>
    <property type="molecule type" value="Genomic_DNA"/>
</dbReference>
<evidence type="ECO:0000313" key="5">
    <source>
        <dbReference type="Proteomes" id="UP001429354"/>
    </source>
</evidence>
<dbReference type="InterPro" id="IPR002068">
    <property type="entry name" value="A-crystallin/Hsp20_dom"/>
</dbReference>